<dbReference type="STRING" id="61635.BN85315690"/>
<dbReference type="RefSeq" id="WP_030005442.1">
    <property type="nucleotide sequence ID" value="NC_022549.1"/>
</dbReference>
<feature type="transmembrane region" description="Helical" evidence="1">
    <location>
        <begin position="40"/>
        <end position="58"/>
    </location>
</feature>
<evidence type="ECO:0000313" key="2">
    <source>
        <dbReference type="EMBL" id="CCV66590.1"/>
    </source>
</evidence>
<accession>U4KQ78</accession>
<feature type="transmembrane region" description="Helical" evidence="1">
    <location>
        <begin position="15"/>
        <end position="35"/>
    </location>
</feature>
<dbReference type="Proteomes" id="UP000032737">
    <property type="component" value="Chromosome"/>
</dbReference>
<dbReference type="AlphaFoldDB" id="U4KQ78"/>
<dbReference type="HOGENOM" id="CLU_2204278_0_0_14"/>
<proteinExistence type="predicted"/>
<gene>
    <name evidence="2" type="ORF">BN85315690</name>
</gene>
<keyword evidence="3" id="KW-1185">Reference proteome</keyword>
<keyword evidence="1" id="KW-0812">Transmembrane</keyword>
<reference evidence="2 3" key="1">
    <citation type="journal article" date="2013" name="J. Mol. Microbiol. Biotechnol.">
        <title>Analysis of the Complete Genomes of Acholeplasma brassicae , A. palmae and A. laidlawii and Their Comparison to the Obligate Parasites from ' Candidatus Phytoplasma'.</title>
        <authorList>
            <person name="Kube M."/>
            <person name="Siewert C."/>
            <person name="Migdoll A.M."/>
            <person name="Duduk B."/>
            <person name="Holz S."/>
            <person name="Rabus R."/>
            <person name="Seemuller E."/>
            <person name="Mitrovic J."/>
            <person name="Muller I."/>
            <person name="Buttner C."/>
            <person name="Reinhardt R."/>
        </authorList>
    </citation>
    <scope>NUCLEOTIDE SEQUENCE [LARGE SCALE GENOMIC DNA]</scope>
    <source>
        <strain evidence="3">0502</strain>
    </source>
</reference>
<evidence type="ECO:0000313" key="3">
    <source>
        <dbReference type="Proteomes" id="UP000032737"/>
    </source>
</evidence>
<sequence>MIASNEILVCAQIEFSALNLITYGLPILASLSLFLSKQGYLFSSILFSFGAILLYFIPSFTTVTTTLFDNVTPLNIDWLFGSGLIIALVLSIIGSISSLLLTILNRD</sequence>
<organism evidence="2 3">
    <name type="scientific">Acholeplasma brassicae</name>
    <dbReference type="NCBI Taxonomy" id="61635"/>
    <lineage>
        <taxon>Bacteria</taxon>
        <taxon>Bacillati</taxon>
        <taxon>Mycoplasmatota</taxon>
        <taxon>Mollicutes</taxon>
        <taxon>Acholeplasmatales</taxon>
        <taxon>Acholeplasmataceae</taxon>
        <taxon>Acholeplasma</taxon>
    </lineage>
</organism>
<evidence type="ECO:0000256" key="1">
    <source>
        <dbReference type="SAM" id="Phobius"/>
    </source>
</evidence>
<dbReference type="EMBL" id="FO681348">
    <property type="protein sequence ID" value="CCV66590.1"/>
    <property type="molecule type" value="Genomic_DNA"/>
</dbReference>
<keyword evidence="1" id="KW-1133">Transmembrane helix</keyword>
<feature type="transmembrane region" description="Helical" evidence="1">
    <location>
        <begin position="78"/>
        <end position="104"/>
    </location>
</feature>
<dbReference type="KEGG" id="abra:BN85315690"/>
<name>U4KQ78_9MOLU</name>
<keyword evidence="1" id="KW-0472">Membrane</keyword>
<protein>
    <submittedName>
        <fullName evidence="2">Uncharacterized protein</fullName>
    </submittedName>
</protein>